<feature type="domain" description="Pseudouridine synthase RsuA/RluA-like" evidence="9">
    <location>
        <begin position="104"/>
        <end position="262"/>
    </location>
</feature>
<dbReference type="CDD" id="cd00165">
    <property type="entry name" value="S4"/>
    <property type="match status" value="1"/>
</dbReference>
<evidence type="ECO:0000259" key="10">
    <source>
        <dbReference type="Pfam" id="PF01479"/>
    </source>
</evidence>
<dbReference type="Proteomes" id="UP000008320">
    <property type="component" value="Chromosome"/>
</dbReference>
<dbReference type="InterPro" id="IPR002942">
    <property type="entry name" value="S4_RNA-bd"/>
</dbReference>
<dbReference type="EC" id="5.4.99.-" evidence="8"/>
<dbReference type="InterPro" id="IPR006225">
    <property type="entry name" value="PsdUridine_synth_RluC/D"/>
</dbReference>
<comment type="catalytic activity">
    <reaction evidence="8">
        <text>a uridine in RNA = a pseudouridine in RNA</text>
        <dbReference type="Rhea" id="RHEA:48348"/>
        <dbReference type="Rhea" id="RHEA-COMP:12068"/>
        <dbReference type="Rhea" id="RHEA-COMP:12069"/>
        <dbReference type="ChEBI" id="CHEBI:65314"/>
        <dbReference type="ChEBI" id="CHEBI:65315"/>
    </reaction>
</comment>
<dbReference type="PANTHER" id="PTHR21600">
    <property type="entry name" value="MITOCHONDRIAL RNA PSEUDOURIDINE SYNTHASE"/>
    <property type="match status" value="1"/>
</dbReference>
<comment type="catalytic activity">
    <reaction evidence="1">
        <text>uridine(955/2504/2580) in 23S rRNA = pseudouridine(955/2504/2580) in 23S rRNA</text>
        <dbReference type="Rhea" id="RHEA:42528"/>
        <dbReference type="Rhea" id="RHEA-COMP:10099"/>
        <dbReference type="Rhea" id="RHEA-COMP:10100"/>
        <dbReference type="ChEBI" id="CHEBI:65314"/>
        <dbReference type="ChEBI" id="CHEBI:65315"/>
        <dbReference type="EC" id="5.4.99.24"/>
    </reaction>
</comment>
<dbReference type="CDD" id="cd02869">
    <property type="entry name" value="PseudoU_synth_RluA_like"/>
    <property type="match status" value="1"/>
</dbReference>
<dbReference type="AlphaFoldDB" id="Q2GGY1"/>
<dbReference type="InterPro" id="IPR006145">
    <property type="entry name" value="PsdUridine_synth_RsuA/RluA"/>
</dbReference>
<evidence type="ECO:0000256" key="1">
    <source>
        <dbReference type="ARBA" id="ARBA00000381"/>
    </source>
</evidence>
<evidence type="ECO:0000256" key="2">
    <source>
        <dbReference type="ARBA" id="ARBA00002876"/>
    </source>
</evidence>
<sequence length="337" mass="38465">MITVYYFDINYNIKMLEKKIFIKSGDENNRLDKFIASKLNISRNQVQQLIKDSKILLFDTIIRDNNHITKVNDIYNISIPIKTISDTITPNHYIPISVVYEDHDIIIINKAPGITVHPGAGTNNNTLVNALVAHYGNSLSHVGKATRPGIIHRLDKDTSGLMVIAKNEKSYYFLSDLLLKKQIKKEYLAVVWGLPNPKSNTIKNYICVKPNNKQMMTVTHLPHKGKLAITEYQTQKSFSNIASLIKCRIHTGRTHQIRVHMSYIGNSIIGDQKYGKNNSKSVKYAKQSTIINTLKRQALHAYKLGFTHPTSNTYIEFHSYIPNDIQMLIDELEQLSQ</sequence>
<evidence type="ECO:0000256" key="6">
    <source>
        <dbReference type="PIRSR" id="PIRSR606225-1"/>
    </source>
</evidence>
<organism evidence="11 12">
    <name type="scientific">Ehrlichia chaffeensis (strain ATCC CRL-10679 / Arkansas)</name>
    <dbReference type="NCBI Taxonomy" id="205920"/>
    <lineage>
        <taxon>Bacteria</taxon>
        <taxon>Pseudomonadati</taxon>
        <taxon>Pseudomonadota</taxon>
        <taxon>Alphaproteobacteria</taxon>
        <taxon>Rickettsiales</taxon>
        <taxon>Anaplasmataceae</taxon>
        <taxon>Ehrlichia</taxon>
    </lineage>
</organism>
<evidence type="ECO:0000256" key="5">
    <source>
        <dbReference type="ARBA" id="ARBA00036882"/>
    </source>
</evidence>
<evidence type="ECO:0000256" key="4">
    <source>
        <dbReference type="ARBA" id="ARBA00023235"/>
    </source>
</evidence>
<dbReference type="PANTHER" id="PTHR21600:SF44">
    <property type="entry name" value="RIBOSOMAL LARGE SUBUNIT PSEUDOURIDINE SYNTHASE D"/>
    <property type="match status" value="1"/>
</dbReference>
<dbReference type="InterPro" id="IPR050188">
    <property type="entry name" value="RluA_PseudoU_synthase"/>
</dbReference>
<dbReference type="PROSITE" id="PS01129">
    <property type="entry name" value="PSI_RLU"/>
    <property type="match status" value="1"/>
</dbReference>
<keyword evidence="7" id="KW-0694">RNA-binding</keyword>
<dbReference type="GO" id="GO:0000455">
    <property type="term" value="P:enzyme-directed rRNA pseudouridine synthesis"/>
    <property type="evidence" value="ECO:0007669"/>
    <property type="project" value="UniProtKB-ARBA"/>
</dbReference>
<evidence type="ECO:0000259" key="9">
    <source>
        <dbReference type="Pfam" id="PF00849"/>
    </source>
</evidence>
<proteinExistence type="inferred from homology"/>
<dbReference type="PROSITE" id="PS50889">
    <property type="entry name" value="S4"/>
    <property type="match status" value="1"/>
</dbReference>
<feature type="domain" description="RNA-binding S4" evidence="10">
    <location>
        <begin position="30"/>
        <end position="73"/>
    </location>
</feature>
<dbReference type="KEGG" id="ech:ECH_0486"/>
<protein>
    <recommendedName>
        <fullName evidence="8">Pseudouridine synthase</fullName>
        <ecNumber evidence="8">5.4.99.-</ecNumber>
    </recommendedName>
</protein>
<dbReference type="Gene3D" id="3.10.290.10">
    <property type="entry name" value="RNA-binding S4 domain"/>
    <property type="match status" value="1"/>
</dbReference>
<dbReference type="SUPFAM" id="SSF55120">
    <property type="entry name" value="Pseudouridine synthase"/>
    <property type="match status" value="1"/>
</dbReference>
<dbReference type="InterPro" id="IPR006224">
    <property type="entry name" value="PsdUridine_synth_RluA-like_CS"/>
</dbReference>
<name>Q2GGY1_EHRCR</name>
<gene>
    <name evidence="11" type="ordered locus">ECH_0486</name>
</gene>
<dbReference type="STRING" id="205920.ECH_0486"/>
<keyword evidence="4 8" id="KW-0413">Isomerase</keyword>
<evidence type="ECO:0000313" key="11">
    <source>
        <dbReference type="EMBL" id="ABD44663.1"/>
    </source>
</evidence>
<comment type="catalytic activity">
    <reaction evidence="5">
        <text>uridine(1911/1915/1917) in 23S rRNA = pseudouridine(1911/1915/1917) in 23S rRNA</text>
        <dbReference type="Rhea" id="RHEA:42524"/>
        <dbReference type="Rhea" id="RHEA-COMP:10097"/>
        <dbReference type="Rhea" id="RHEA-COMP:10098"/>
        <dbReference type="ChEBI" id="CHEBI:65314"/>
        <dbReference type="ChEBI" id="CHEBI:65315"/>
        <dbReference type="EC" id="5.4.99.23"/>
    </reaction>
</comment>
<evidence type="ECO:0000256" key="7">
    <source>
        <dbReference type="PROSITE-ProRule" id="PRU00182"/>
    </source>
</evidence>
<dbReference type="GO" id="GO:0160140">
    <property type="term" value="F:23S rRNA pseudouridine(1911/1915/1917) synthase activity"/>
    <property type="evidence" value="ECO:0007669"/>
    <property type="project" value="UniProtKB-EC"/>
</dbReference>
<accession>Q2GGY1</accession>
<reference evidence="11 12" key="1">
    <citation type="journal article" date="2006" name="PLoS Genet.">
        <title>Comparative genomics of emerging human ehrlichiosis agents.</title>
        <authorList>
            <person name="Dunning Hotopp J.C."/>
            <person name="Lin M."/>
            <person name="Madupu R."/>
            <person name="Crabtree J."/>
            <person name="Angiuoli S.V."/>
            <person name="Eisen J.A."/>
            <person name="Seshadri R."/>
            <person name="Ren Q."/>
            <person name="Wu M."/>
            <person name="Utterback T.R."/>
            <person name="Smith S."/>
            <person name="Lewis M."/>
            <person name="Khouri H."/>
            <person name="Zhang C."/>
            <person name="Niu H."/>
            <person name="Lin Q."/>
            <person name="Ohashi N."/>
            <person name="Zhi N."/>
            <person name="Nelson W."/>
            <person name="Brinkac L.M."/>
            <person name="Dodson R.J."/>
            <person name="Rosovitz M.J."/>
            <person name="Sundaram J."/>
            <person name="Daugherty S.C."/>
            <person name="Davidsen T."/>
            <person name="Durkin A.S."/>
            <person name="Gwinn M."/>
            <person name="Haft D.H."/>
            <person name="Selengut J.D."/>
            <person name="Sullivan S.A."/>
            <person name="Zafar N."/>
            <person name="Zhou L."/>
            <person name="Benahmed F."/>
            <person name="Forberger H."/>
            <person name="Halpin R."/>
            <person name="Mulligan S."/>
            <person name="Robinson J."/>
            <person name="White O."/>
            <person name="Rikihisa Y."/>
            <person name="Tettelin H."/>
        </authorList>
    </citation>
    <scope>NUCLEOTIDE SEQUENCE [LARGE SCALE GENOMIC DNA]</scope>
    <source>
        <strain evidence="12">ATCC CRL-10679 / Arkansas</strain>
    </source>
</reference>
<dbReference type="eggNOG" id="COG0564">
    <property type="taxonomic scope" value="Bacteria"/>
</dbReference>
<keyword evidence="12" id="KW-1185">Reference proteome</keyword>
<dbReference type="EMBL" id="CP000236">
    <property type="protein sequence ID" value="ABD44663.1"/>
    <property type="molecule type" value="Genomic_DNA"/>
</dbReference>
<dbReference type="GO" id="GO:0160141">
    <property type="term" value="F:23S rRNA pseudouridine(955/2504/2580) synthase activity"/>
    <property type="evidence" value="ECO:0007669"/>
    <property type="project" value="UniProtKB-EC"/>
</dbReference>
<dbReference type="Pfam" id="PF00849">
    <property type="entry name" value="PseudoU_synth_2"/>
    <property type="match status" value="1"/>
</dbReference>
<evidence type="ECO:0000256" key="8">
    <source>
        <dbReference type="RuleBase" id="RU362028"/>
    </source>
</evidence>
<feature type="active site" evidence="6">
    <location>
        <position position="155"/>
    </location>
</feature>
<comment type="function">
    <text evidence="2">Responsible for synthesis of pseudouridine from uracil at positions 955, 2504 and 2580 in 23S ribosomal RNA.</text>
</comment>
<dbReference type="SUPFAM" id="SSF55174">
    <property type="entry name" value="Alpha-L RNA-binding motif"/>
    <property type="match status" value="1"/>
</dbReference>
<dbReference type="GO" id="GO:0003723">
    <property type="term" value="F:RNA binding"/>
    <property type="evidence" value="ECO:0007669"/>
    <property type="project" value="UniProtKB-KW"/>
</dbReference>
<dbReference type="Pfam" id="PF01479">
    <property type="entry name" value="S4"/>
    <property type="match status" value="1"/>
</dbReference>
<dbReference type="InterPro" id="IPR020103">
    <property type="entry name" value="PsdUridine_synth_cat_dom_sf"/>
</dbReference>
<comment type="similarity">
    <text evidence="3 8">Belongs to the pseudouridine synthase RluA family.</text>
</comment>
<dbReference type="InterPro" id="IPR036986">
    <property type="entry name" value="S4_RNA-bd_sf"/>
</dbReference>
<dbReference type="Gene3D" id="3.30.2350.10">
    <property type="entry name" value="Pseudouridine synthase"/>
    <property type="match status" value="1"/>
</dbReference>
<evidence type="ECO:0000313" key="12">
    <source>
        <dbReference type="Proteomes" id="UP000008320"/>
    </source>
</evidence>
<evidence type="ECO:0000256" key="3">
    <source>
        <dbReference type="ARBA" id="ARBA00010876"/>
    </source>
</evidence>
<dbReference type="HOGENOM" id="CLU_016902_4_4_5"/>
<dbReference type="NCBIfam" id="TIGR00005">
    <property type="entry name" value="rluA_subfam"/>
    <property type="match status" value="1"/>
</dbReference>